<protein>
    <submittedName>
        <fullName evidence="1">Uncharacterized protein</fullName>
    </submittedName>
</protein>
<dbReference type="Proteomes" id="UP001081283">
    <property type="component" value="Unassembled WGS sequence"/>
</dbReference>
<dbReference type="EMBL" id="JAOVZQ010000001">
    <property type="protein sequence ID" value="MCY0092777.1"/>
    <property type="molecule type" value="Genomic_DNA"/>
</dbReference>
<name>A0ABT3YAM7_9HYPH</name>
<keyword evidence="2" id="KW-1185">Reference proteome</keyword>
<sequence length="62" mass="6471">MSSEIIGLLRSWFTASVGKFAALGVDPYQTGPARHPALIGGIQRVEMQKANKNSGGAFAPAV</sequence>
<organism evidence="1 2">
    <name type="scientific">Hoeflea ulvae</name>
    <dbReference type="NCBI Taxonomy" id="2983764"/>
    <lineage>
        <taxon>Bacteria</taxon>
        <taxon>Pseudomonadati</taxon>
        <taxon>Pseudomonadota</taxon>
        <taxon>Alphaproteobacteria</taxon>
        <taxon>Hyphomicrobiales</taxon>
        <taxon>Rhizobiaceae</taxon>
        <taxon>Hoeflea</taxon>
    </lineage>
</organism>
<dbReference type="RefSeq" id="WP_267610745.1">
    <property type="nucleotide sequence ID" value="NZ_JAOVZQ010000001.1"/>
</dbReference>
<reference evidence="1" key="1">
    <citation type="submission" date="2022-10" db="EMBL/GenBank/DDBJ databases">
        <title>Hoeflea sp. J2-29, isolated from marine algae.</title>
        <authorList>
            <person name="Kristyanto S."/>
            <person name="Kim J.M."/>
            <person name="Jeon C.O."/>
        </authorList>
    </citation>
    <scope>NUCLEOTIDE SEQUENCE</scope>
    <source>
        <strain evidence="1">J2-29</strain>
    </source>
</reference>
<evidence type="ECO:0000313" key="2">
    <source>
        <dbReference type="Proteomes" id="UP001081283"/>
    </source>
</evidence>
<evidence type="ECO:0000313" key="1">
    <source>
        <dbReference type="EMBL" id="MCY0092777.1"/>
    </source>
</evidence>
<comment type="caution">
    <text evidence="1">The sequence shown here is derived from an EMBL/GenBank/DDBJ whole genome shotgun (WGS) entry which is preliminary data.</text>
</comment>
<gene>
    <name evidence="1" type="ORF">OEG82_01780</name>
</gene>
<accession>A0ABT3YAM7</accession>
<proteinExistence type="predicted"/>